<feature type="non-terminal residue" evidence="2">
    <location>
        <position position="83"/>
    </location>
</feature>
<keyword evidence="1" id="KW-0472">Membrane</keyword>
<dbReference type="EMBL" id="CACTIH010002448">
    <property type="protein sequence ID" value="CAA2976479.1"/>
    <property type="molecule type" value="Genomic_DNA"/>
</dbReference>
<feature type="transmembrane region" description="Helical" evidence="1">
    <location>
        <begin position="12"/>
        <end position="36"/>
    </location>
</feature>
<reference evidence="2 3" key="1">
    <citation type="submission" date="2019-12" db="EMBL/GenBank/DDBJ databases">
        <authorList>
            <person name="Alioto T."/>
            <person name="Alioto T."/>
            <person name="Gomez Garrido J."/>
        </authorList>
    </citation>
    <scope>NUCLEOTIDE SEQUENCE [LARGE SCALE GENOMIC DNA]</scope>
</reference>
<accession>A0A8S0RB61</accession>
<organism evidence="2 3">
    <name type="scientific">Olea europaea subsp. europaea</name>
    <dbReference type="NCBI Taxonomy" id="158383"/>
    <lineage>
        <taxon>Eukaryota</taxon>
        <taxon>Viridiplantae</taxon>
        <taxon>Streptophyta</taxon>
        <taxon>Embryophyta</taxon>
        <taxon>Tracheophyta</taxon>
        <taxon>Spermatophyta</taxon>
        <taxon>Magnoliopsida</taxon>
        <taxon>eudicotyledons</taxon>
        <taxon>Gunneridae</taxon>
        <taxon>Pentapetalae</taxon>
        <taxon>asterids</taxon>
        <taxon>lamiids</taxon>
        <taxon>Lamiales</taxon>
        <taxon>Oleaceae</taxon>
        <taxon>Oleeae</taxon>
        <taxon>Olea</taxon>
    </lineage>
</organism>
<evidence type="ECO:0000313" key="2">
    <source>
        <dbReference type="EMBL" id="CAA2976479.1"/>
    </source>
</evidence>
<dbReference type="AlphaFoldDB" id="A0A8S0RB61"/>
<keyword evidence="3" id="KW-1185">Reference proteome</keyword>
<keyword evidence="1" id="KW-1133">Transmembrane helix</keyword>
<gene>
    <name evidence="2" type="ORF">OLEA9_A076993</name>
</gene>
<evidence type="ECO:0000256" key="1">
    <source>
        <dbReference type="SAM" id="Phobius"/>
    </source>
</evidence>
<sequence length="83" mass="9462">FGPLYCSNHHPFYCFVPLVLLLPEASGELFLARIAHLYYYYLKHLVNYFWLGLLTTTVGFMVGFTCAFSSVSKKVGFLLKSLS</sequence>
<protein>
    <submittedName>
        <fullName evidence="2">Uncharacterized protein</fullName>
    </submittedName>
</protein>
<proteinExistence type="predicted"/>
<evidence type="ECO:0000313" key="3">
    <source>
        <dbReference type="Proteomes" id="UP000594638"/>
    </source>
</evidence>
<keyword evidence="1" id="KW-0812">Transmembrane</keyword>
<dbReference type="OrthoDB" id="7933078at2759"/>
<dbReference type="Gramene" id="OE9A076993T1">
    <property type="protein sequence ID" value="OE9A076993C1"/>
    <property type="gene ID" value="OE9A076993"/>
</dbReference>
<comment type="caution">
    <text evidence="2">The sequence shown here is derived from an EMBL/GenBank/DDBJ whole genome shotgun (WGS) entry which is preliminary data.</text>
</comment>
<dbReference type="Proteomes" id="UP000594638">
    <property type="component" value="Unassembled WGS sequence"/>
</dbReference>
<name>A0A8S0RB61_OLEEU</name>
<feature type="transmembrane region" description="Helical" evidence="1">
    <location>
        <begin position="48"/>
        <end position="71"/>
    </location>
</feature>